<dbReference type="Pfam" id="PF12706">
    <property type="entry name" value="Lactamase_B_2"/>
    <property type="match status" value="1"/>
</dbReference>
<feature type="domain" description="Metallo-beta-lactamase" evidence="1">
    <location>
        <begin position="39"/>
        <end position="228"/>
    </location>
</feature>
<dbReference type="KEGG" id="pgin:FRZ67_09365"/>
<dbReference type="RefSeq" id="WP_147189302.1">
    <property type="nucleotide sequence ID" value="NZ_CP042435.1"/>
</dbReference>
<evidence type="ECO:0000313" key="2">
    <source>
        <dbReference type="EMBL" id="QEC67495.1"/>
    </source>
</evidence>
<dbReference type="PANTHER" id="PTHR42663">
    <property type="entry name" value="HYDROLASE C777.06C-RELATED-RELATED"/>
    <property type="match status" value="1"/>
</dbReference>
<sequence>MSQPHLHITFLGTGTSTGVPMIACPCEVCASTNPKDKRLRSSILVKSETTTIVVDTTPDFRQQMLRIDNRKLDAVLFTHPHKDHTAGLDDVRAYNFFSNRAMEVYANSLTEEALKREFAYVFSDKRYPGIPEINLNTIDEIPFFIGDIKVTPIQVWHYKMPVYGFRFGNFTYITDANRIEENEKQKIRGSEALVLNALRKEDHISHFTLKQAVDLAQELEVPRVYFTHISHQLGKHDEIDAMLPKGIQLAYDNLQISI</sequence>
<dbReference type="InterPro" id="IPR036866">
    <property type="entry name" value="RibonucZ/Hydroxyglut_hydro"/>
</dbReference>
<keyword evidence="3" id="KW-1185">Reference proteome</keyword>
<dbReference type="InterPro" id="IPR001279">
    <property type="entry name" value="Metallo-B-lactamas"/>
</dbReference>
<gene>
    <name evidence="2" type="ORF">FRZ67_09365</name>
</gene>
<dbReference type="Proteomes" id="UP000321533">
    <property type="component" value="Chromosome"/>
</dbReference>
<dbReference type="GO" id="GO:0016787">
    <property type="term" value="F:hydrolase activity"/>
    <property type="evidence" value="ECO:0007669"/>
    <property type="project" value="UniProtKB-KW"/>
</dbReference>
<dbReference type="AlphaFoldDB" id="A0A5B8V8K6"/>
<evidence type="ECO:0000259" key="1">
    <source>
        <dbReference type="SMART" id="SM00849"/>
    </source>
</evidence>
<name>A0A5B8V8K6_9BACT</name>
<accession>A0A5B8V8K6</accession>
<evidence type="ECO:0000313" key="3">
    <source>
        <dbReference type="Proteomes" id="UP000321533"/>
    </source>
</evidence>
<dbReference type="EMBL" id="CP042435">
    <property type="protein sequence ID" value="QEC67495.1"/>
    <property type="molecule type" value="Genomic_DNA"/>
</dbReference>
<protein>
    <submittedName>
        <fullName evidence="2">MBL fold metallo-hydrolase</fullName>
    </submittedName>
</protein>
<dbReference type="Gene3D" id="3.60.15.10">
    <property type="entry name" value="Ribonuclease Z/Hydroxyacylglutathione hydrolase-like"/>
    <property type="match status" value="1"/>
</dbReference>
<dbReference type="SUPFAM" id="SSF56281">
    <property type="entry name" value="Metallo-hydrolase/oxidoreductase"/>
    <property type="match status" value="1"/>
</dbReference>
<organism evidence="2 3">
    <name type="scientific">Panacibacter ginsenosidivorans</name>
    <dbReference type="NCBI Taxonomy" id="1813871"/>
    <lineage>
        <taxon>Bacteria</taxon>
        <taxon>Pseudomonadati</taxon>
        <taxon>Bacteroidota</taxon>
        <taxon>Chitinophagia</taxon>
        <taxon>Chitinophagales</taxon>
        <taxon>Chitinophagaceae</taxon>
        <taxon>Panacibacter</taxon>
    </lineage>
</organism>
<keyword evidence="2" id="KW-0378">Hydrolase</keyword>
<dbReference type="SMART" id="SM00849">
    <property type="entry name" value="Lactamase_B"/>
    <property type="match status" value="1"/>
</dbReference>
<reference evidence="2 3" key="1">
    <citation type="journal article" date="2016" name="Int. J. Syst. Evol. Microbiol.">
        <title>Panacibacter ginsenosidivorans gen. nov., sp. nov., with ginsenoside converting activity isolated from soil of a ginseng field.</title>
        <authorList>
            <person name="Siddiqi M.Z."/>
            <person name="Muhammad Shafi S."/>
            <person name="Choi K.D."/>
            <person name="Im W.T."/>
        </authorList>
    </citation>
    <scope>NUCLEOTIDE SEQUENCE [LARGE SCALE GENOMIC DNA]</scope>
    <source>
        <strain evidence="2 3">Gsoil1550</strain>
    </source>
</reference>
<dbReference type="OrthoDB" id="9781189at2"/>
<proteinExistence type="predicted"/>
<dbReference type="PANTHER" id="PTHR42663:SF6">
    <property type="entry name" value="HYDROLASE C777.06C-RELATED"/>
    <property type="match status" value="1"/>
</dbReference>
<dbReference type="CDD" id="cd16279">
    <property type="entry name" value="metallo-hydrolase-like_MBL-fold"/>
    <property type="match status" value="1"/>
</dbReference>